<feature type="transmembrane region" description="Helical" evidence="3">
    <location>
        <begin position="61"/>
        <end position="83"/>
    </location>
</feature>
<dbReference type="EMBL" id="JAGFNS010000008">
    <property type="protein sequence ID" value="MBO3738657.1"/>
    <property type="molecule type" value="Genomic_DNA"/>
</dbReference>
<evidence type="ECO:0000313" key="6">
    <source>
        <dbReference type="Proteomes" id="UP000679690"/>
    </source>
</evidence>
<keyword evidence="1" id="KW-0479">Metal-binding</keyword>
<reference evidence="5 6" key="1">
    <citation type="submission" date="2021-03" db="EMBL/GenBank/DDBJ databases">
        <title>Actinoplanes flavus sp. nov., a novel actinomycete isolated from Coconut Palm rhizosphere soil.</title>
        <authorList>
            <person name="Luo X."/>
        </authorList>
    </citation>
    <scope>NUCLEOTIDE SEQUENCE [LARGE SCALE GENOMIC DNA]</scope>
    <source>
        <strain evidence="5 6">NEAU-H7</strain>
    </source>
</reference>
<name>A0ABS3UIP6_9ACTN</name>
<dbReference type="InterPro" id="IPR029052">
    <property type="entry name" value="Metallo-depent_PP-like"/>
</dbReference>
<evidence type="ECO:0000256" key="1">
    <source>
        <dbReference type="ARBA" id="ARBA00022723"/>
    </source>
</evidence>
<dbReference type="PANTHER" id="PTHR31302:SF31">
    <property type="entry name" value="PHOSPHODIESTERASE YAEI"/>
    <property type="match status" value="1"/>
</dbReference>
<gene>
    <name evidence="5" type="ORF">J5X75_14110</name>
</gene>
<dbReference type="SUPFAM" id="SSF56300">
    <property type="entry name" value="Metallo-dependent phosphatases"/>
    <property type="match status" value="1"/>
</dbReference>
<proteinExistence type="predicted"/>
<evidence type="ECO:0000259" key="4">
    <source>
        <dbReference type="Pfam" id="PF00149"/>
    </source>
</evidence>
<keyword evidence="3" id="KW-0812">Transmembrane</keyword>
<dbReference type="InterPro" id="IPR004843">
    <property type="entry name" value="Calcineurin-like_PHP"/>
</dbReference>
<sequence>MIAGLIHFYLWRRLVRDTTTSPRWRRAGAVTIGGALAILVATLSLGDRLPAGLRWLTLPGFVWLALMFYLLIMLWLLEVPVLVARRIRAKRAVPVPAGDAPGQKPDVDHDPDRRLLLRRGAAITAGAVAVSVTGFGMTRAYRPPSIKRYDIPMARLARRADGLRVAVLADLHVGPLLGTGQVERMVEIVNGLDADVVAVVGDVVTSEPGRVRDSLLPLTGMRGRHGVFYVTGNHEYYVGAENWTEAAAELDLRVLRNERVEIAHGGGAIDLAGVNDITGAQYADPPDYAKTLAGRDPGRPVVLMAHQPVAVHDAAPYGVDLQLSGHTHGGQMFPFDYLVGLQQPVVSGFGEVDGTPVYVTNGAGFWGPPVRVGADPDITLLTLRSTA</sequence>
<dbReference type="RefSeq" id="WP_208468004.1">
    <property type="nucleotide sequence ID" value="NZ_JAGFNS010000008.1"/>
</dbReference>
<dbReference type="InterPro" id="IPR051158">
    <property type="entry name" value="Metallophosphoesterase_sf"/>
</dbReference>
<dbReference type="Pfam" id="PF00149">
    <property type="entry name" value="Metallophos"/>
    <property type="match status" value="1"/>
</dbReference>
<protein>
    <submittedName>
        <fullName evidence="5">Metallophosphoesterase</fullName>
    </submittedName>
</protein>
<comment type="caution">
    <text evidence="5">The sequence shown here is derived from an EMBL/GenBank/DDBJ whole genome shotgun (WGS) entry which is preliminary data.</text>
</comment>
<keyword evidence="3" id="KW-0472">Membrane</keyword>
<accession>A0ABS3UIP6</accession>
<evidence type="ECO:0000313" key="5">
    <source>
        <dbReference type="EMBL" id="MBO3738657.1"/>
    </source>
</evidence>
<keyword evidence="3" id="KW-1133">Transmembrane helix</keyword>
<evidence type="ECO:0000256" key="3">
    <source>
        <dbReference type="SAM" id="Phobius"/>
    </source>
</evidence>
<dbReference type="Proteomes" id="UP000679690">
    <property type="component" value="Unassembled WGS sequence"/>
</dbReference>
<dbReference type="CDD" id="cd07385">
    <property type="entry name" value="MPP_YkuE_C"/>
    <property type="match status" value="1"/>
</dbReference>
<feature type="transmembrane region" description="Helical" evidence="3">
    <location>
        <begin position="27"/>
        <end position="46"/>
    </location>
</feature>
<evidence type="ECO:0000256" key="2">
    <source>
        <dbReference type="ARBA" id="ARBA00022801"/>
    </source>
</evidence>
<keyword evidence="6" id="KW-1185">Reference proteome</keyword>
<feature type="domain" description="Calcineurin-like phosphoesterase" evidence="4">
    <location>
        <begin position="163"/>
        <end position="329"/>
    </location>
</feature>
<dbReference type="PANTHER" id="PTHR31302">
    <property type="entry name" value="TRANSMEMBRANE PROTEIN WITH METALLOPHOSPHOESTERASE DOMAIN-RELATED"/>
    <property type="match status" value="1"/>
</dbReference>
<dbReference type="Gene3D" id="3.60.21.10">
    <property type="match status" value="1"/>
</dbReference>
<keyword evidence="2" id="KW-0378">Hydrolase</keyword>
<organism evidence="5 6">
    <name type="scientific">Actinoplanes flavus</name>
    <dbReference type="NCBI Taxonomy" id="2820290"/>
    <lineage>
        <taxon>Bacteria</taxon>
        <taxon>Bacillati</taxon>
        <taxon>Actinomycetota</taxon>
        <taxon>Actinomycetes</taxon>
        <taxon>Micromonosporales</taxon>
        <taxon>Micromonosporaceae</taxon>
        <taxon>Actinoplanes</taxon>
    </lineage>
</organism>
<feature type="transmembrane region" description="Helical" evidence="3">
    <location>
        <begin position="121"/>
        <end position="141"/>
    </location>
</feature>